<name>A0A6J4Q237_9BACT</name>
<keyword evidence="2 6" id="KW-0812">Transmembrane</keyword>
<evidence type="ECO:0000256" key="2">
    <source>
        <dbReference type="ARBA" id="ARBA00022692"/>
    </source>
</evidence>
<protein>
    <submittedName>
        <fullName evidence="7">YpfJ protein, zinc metalloprotease superfamily</fullName>
    </submittedName>
</protein>
<dbReference type="EMBL" id="CADCUR010000287">
    <property type="protein sequence ID" value="CAA9426016.1"/>
    <property type="molecule type" value="Genomic_DNA"/>
</dbReference>
<reference evidence="7" key="1">
    <citation type="submission" date="2020-02" db="EMBL/GenBank/DDBJ databases">
        <authorList>
            <person name="Meier V. D."/>
        </authorList>
    </citation>
    <scope>NUCLEOTIDE SEQUENCE</scope>
    <source>
        <strain evidence="7">AVDCRST_MAG74</strain>
    </source>
</reference>
<dbReference type="PANTHER" id="PTHR30168:SF0">
    <property type="entry name" value="INNER MEMBRANE PROTEIN"/>
    <property type="match status" value="1"/>
</dbReference>
<dbReference type="PANTHER" id="PTHR30168">
    <property type="entry name" value="PUTATIVE MEMBRANE PROTEIN YPFJ"/>
    <property type="match status" value="1"/>
</dbReference>
<keyword evidence="7" id="KW-0378">Hydrolase</keyword>
<sequence length="283" mass="30751">MLRGRESSNIEDRRGMGGRGLALGGGGIGTLLLGLAIYLCGGSDALNLFNQVTGGGSAPAQQEQQQPQTNPNQPNRRADDDQKKFVASVLGSTEDVWRKVLPQQARQQYQDPKLVLFTNQVQSACGVAGSSTGPFYCPGDNKLYLDYSFFNDLAREFKAPGDFAQAYVIAHEVGHHVQNLLGTMDQVQRAGNTNDLSVKLELQADCYAGVWAFYANQQGLVEAGDAEEAIRAASAVGDDSIQKRAQGYVVPESFTHGSSQQRMQWFSRGFQAGDMRQCNTFGR</sequence>
<dbReference type="GO" id="GO:0016020">
    <property type="term" value="C:membrane"/>
    <property type="evidence" value="ECO:0007669"/>
    <property type="project" value="UniProtKB-SubCell"/>
</dbReference>
<dbReference type="Pfam" id="PF04228">
    <property type="entry name" value="Zn_peptidase"/>
    <property type="match status" value="1"/>
</dbReference>
<keyword evidence="7" id="KW-0482">Metalloprotease</keyword>
<evidence type="ECO:0000256" key="5">
    <source>
        <dbReference type="SAM" id="MobiDB-lite"/>
    </source>
</evidence>
<organism evidence="7">
    <name type="scientific">uncultured Pyrinomonadaceae bacterium</name>
    <dbReference type="NCBI Taxonomy" id="2283094"/>
    <lineage>
        <taxon>Bacteria</taxon>
        <taxon>Pseudomonadati</taxon>
        <taxon>Acidobacteriota</taxon>
        <taxon>Blastocatellia</taxon>
        <taxon>Blastocatellales</taxon>
        <taxon>Pyrinomonadaceae</taxon>
        <taxon>environmental samples</taxon>
    </lineage>
</organism>
<dbReference type="SUPFAM" id="SSF55486">
    <property type="entry name" value="Metalloproteases ('zincins'), catalytic domain"/>
    <property type="match status" value="1"/>
</dbReference>
<feature type="transmembrane region" description="Helical" evidence="6">
    <location>
        <begin position="21"/>
        <end position="39"/>
    </location>
</feature>
<dbReference type="GO" id="GO:0008237">
    <property type="term" value="F:metallopeptidase activity"/>
    <property type="evidence" value="ECO:0007669"/>
    <property type="project" value="UniProtKB-KW"/>
</dbReference>
<keyword evidence="4 6" id="KW-0472">Membrane</keyword>
<dbReference type="AlphaFoldDB" id="A0A6J4Q237"/>
<keyword evidence="7" id="KW-0645">Protease</keyword>
<evidence type="ECO:0000256" key="1">
    <source>
        <dbReference type="ARBA" id="ARBA00004167"/>
    </source>
</evidence>
<proteinExistence type="predicted"/>
<evidence type="ECO:0000256" key="6">
    <source>
        <dbReference type="SAM" id="Phobius"/>
    </source>
</evidence>
<gene>
    <name evidence="7" type="ORF">AVDCRST_MAG74-3338</name>
</gene>
<evidence type="ECO:0000313" key="7">
    <source>
        <dbReference type="EMBL" id="CAA9426016.1"/>
    </source>
</evidence>
<evidence type="ECO:0000256" key="4">
    <source>
        <dbReference type="ARBA" id="ARBA00023136"/>
    </source>
</evidence>
<feature type="compositionally biased region" description="Low complexity" evidence="5">
    <location>
        <begin position="61"/>
        <end position="75"/>
    </location>
</feature>
<feature type="region of interest" description="Disordered" evidence="5">
    <location>
        <begin position="55"/>
        <end position="80"/>
    </location>
</feature>
<dbReference type="InterPro" id="IPR007343">
    <property type="entry name" value="Uncharacterised_pept_Zn_put"/>
</dbReference>
<keyword evidence="3 6" id="KW-1133">Transmembrane helix</keyword>
<evidence type="ECO:0000256" key="3">
    <source>
        <dbReference type="ARBA" id="ARBA00022989"/>
    </source>
</evidence>
<dbReference type="GO" id="GO:0006508">
    <property type="term" value="P:proteolysis"/>
    <property type="evidence" value="ECO:0007669"/>
    <property type="project" value="UniProtKB-KW"/>
</dbReference>
<comment type="subcellular location">
    <subcellularLocation>
        <location evidence="1">Membrane</location>
        <topology evidence="1">Single-pass membrane protein</topology>
    </subcellularLocation>
</comment>
<accession>A0A6J4Q237</accession>